<dbReference type="PANTHER" id="PTHR40470:SF1">
    <property type="entry name" value="PHYTANOYL-COA DIOXYGENASE FAMILY PROTEIN (AFU_ORTHOLOGUE AFUA_2G15850)"/>
    <property type="match status" value="1"/>
</dbReference>
<keyword evidence="2" id="KW-1185">Reference proteome</keyword>
<reference evidence="1 2" key="1">
    <citation type="submission" date="2016-07" db="EMBL/GenBank/DDBJ databases">
        <title>Pervasive Adenine N6-methylation of Active Genes in Fungi.</title>
        <authorList>
            <consortium name="DOE Joint Genome Institute"/>
            <person name="Mondo S.J."/>
            <person name="Dannebaum R.O."/>
            <person name="Kuo R.C."/>
            <person name="Labutti K."/>
            <person name="Haridas S."/>
            <person name="Kuo A."/>
            <person name="Salamov A."/>
            <person name="Ahrendt S.R."/>
            <person name="Lipzen A."/>
            <person name="Sullivan W."/>
            <person name="Andreopoulos W.B."/>
            <person name="Clum A."/>
            <person name="Lindquist E."/>
            <person name="Daum C."/>
            <person name="Ramamoorthy G.K."/>
            <person name="Gryganskyi A."/>
            <person name="Culley D."/>
            <person name="Magnuson J.K."/>
            <person name="James T.Y."/>
            <person name="O'Malley M.A."/>
            <person name="Stajich J.E."/>
            <person name="Spatafora J.W."/>
            <person name="Visel A."/>
            <person name="Grigoriev I.V."/>
        </authorList>
    </citation>
    <scope>NUCLEOTIDE SEQUENCE [LARGE SCALE GENOMIC DNA]</scope>
    <source>
        <strain evidence="1 2">JEL800</strain>
    </source>
</reference>
<accession>A0A1Y2CN79</accession>
<gene>
    <name evidence="1" type="ORF">BCR33DRAFT_714264</name>
</gene>
<name>A0A1Y2CN79_9FUNG</name>
<comment type="caution">
    <text evidence="1">The sequence shown here is derived from an EMBL/GenBank/DDBJ whole genome shotgun (WGS) entry which is preliminary data.</text>
</comment>
<sequence>MTVERTISQRLEEDGYVIVDGLVSDEQLEILRAAADRAVAKARNDEWKLRRVVGVQFPPWGETADDVWGVQMIMHPDLKEPEFAKWYGSDKLLDTVCEILESKEEELQLELFNMLINPEHKDFALEWHRDDVKPNVDEKEEIERLAIPHYGTQWNTALYDDACLWIVPKSHYRIRTPEERDININDPLSLNMPGQMCVELKAGQTVFYNNNILHRAVYDKSKKRATLHGCMGTVNGGPHRARNILQHGVAWMREERFKETLPARLYPLYDNLIKLANQNEGKDLGFSQ</sequence>
<dbReference type="AlphaFoldDB" id="A0A1Y2CN79"/>
<evidence type="ECO:0000313" key="2">
    <source>
        <dbReference type="Proteomes" id="UP000193642"/>
    </source>
</evidence>
<dbReference type="Proteomes" id="UP000193642">
    <property type="component" value="Unassembled WGS sequence"/>
</dbReference>
<protein>
    <recommendedName>
        <fullName evidence="3">Phytanoyl-CoA dioxygenase</fullName>
    </recommendedName>
</protein>
<evidence type="ECO:0000313" key="1">
    <source>
        <dbReference type="EMBL" id="ORY48491.1"/>
    </source>
</evidence>
<dbReference type="SUPFAM" id="SSF51197">
    <property type="entry name" value="Clavaminate synthase-like"/>
    <property type="match status" value="1"/>
</dbReference>
<organism evidence="1 2">
    <name type="scientific">Rhizoclosmatium globosum</name>
    <dbReference type="NCBI Taxonomy" id="329046"/>
    <lineage>
        <taxon>Eukaryota</taxon>
        <taxon>Fungi</taxon>
        <taxon>Fungi incertae sedis</taxon>
        <taxon>Chytridiomycota</taxon>
        <taxon>Chytridiomycota incertae sedis</taxon>
        <taxon>Chytridiomycetes</taxon>
        <taxon>Chytridiales</taxon>
        <taxon>Chytriomycetaceae</taxon>
        <taxon>Rhizoclosmatium</taxon>
    </lineage>
</organism>
<dbReference type="EMBL" id="MCGO01000011">
    <property type="protein sequence ID" value="ORY48491.1"/>
    <property type="molecule type" value="Genomic_DNA"/>
</dbReference>
<dbReference type="InterPro" id="IPR008775">
    <property type="entry name" value="Phytyl_CoA_dOase-like"/>
</dbReference>
<dbReference type="OrthoDB" id="2106152at2759"/>
<dbReference type="Pfam" id="PF05721">
    <property type="entry name" value="PhyH"/>
    <property type="match status" value="1"/>
</dbReference>
<dbReference type="PANTHER" id="PTHR40470">
    <property type="entry name" value="PHYTANOYL-COA DIOXYGENASE FAMILY PROTEIN (AFU_ORTHOLOGUE AFUA_2G15850)"/>
    <property type="match status" value="1"/>
</dbReference>
<proteinExistence type="predicted"/>
<dbReference type="Gene3D" id="2.60.120.620">
    <property type="entry name" value="q2cbj1_9rhob like domain"/>
    <property type="match status" value="1"/>
</dbReference>
<evidence type="ECO:0008006" key="3">
    <source>
        <dbReference type="Google" id="ProtNLM"/>
    </source>
</evidence>